<dbReference type="SUPFAM" id="SSF50447">
    <property type="entry name" value="Translation proteins"/>
    <property type="match status" value="1"/>
</dbReference>
<evidence type="ECO:0000256" key="3">
    <source>
        <dbReference type="ARBA" id="ARBA00023274"/>
    </source>
</evidence>
<dbReference type="AlphaFoldDB" id="A0AAD8JGK9"/>
<proteinExistence type="inferred from homology"/>
<name>A0AAD8JGK9_9APIA</name>
<dbReference type="Proteomes" id="UP001237642">
    <property type="component" value="Unassembled WGS sequence"/>
</dbReference>
<dbReference type="GO" id="GO:0006412">
    <property type="term" value="P:translation"/>
    <property type="evidence" value="ECO:0007669"/>
    <property type="project" value="InterPro"/>
</dbReference>
<evidence type="ECO:0000313" key="5">
    <source>
        <dbReference type="Proteomes" id="UP001237642"/>
    </source>
</evidence>
<dbReference type="InterPro" id="IPR000597">
    <property type="entry name" value="Ribosomal_uL3"/>
</dbReference>
<dbReference type="InterPro" id="IPR045077">
    <property type="entry name" value="L3_arc_euk"/>
</dbReference>
<dbReference type="GO" id="GO:0003723">
    <property type="term" value="F:RNA binding"/>
    <property type="evidence" value="ECO:0007669"/>
    <property type="project" value="TreeGrafter"/>
</dbReference>
<protein>
    <recommendedName>
        <fullName evidence="6">Ribosomal protein L3</fullName>
    </recommendedName>
</protein>
<accession>A0AAD8JGK9</accession>
<dbReference type="PANTHER" id="PTHR11363:SF5">
    <property type="entry name" value="LARGE RIBOSOMAL SUBUNIT PROTEIN UL3"/>
    <property type="match status" value="1"/>
</dbReference>
<organism evidence="4 5">
    <name type="scientific">Heracleum sosnowskyi</name>
    <dbReference type="NCBI Taxonomy" id="360622"/>
    <lineage>
        <taxon>Eukaryota</taxon>
        <taxon>Viridiplantae</taxon>
        <taxon>Streptophyta</taxon>
        <taxon>Embryophyta</taxon>
        <taxon>Tracheophyta</taxon>
        <taxon>Spermatophyta</taxon>
        <taxon>Magnoliopsida</taxon>
        <taxon>eudicotyledons</taxon>
        <taxon>Gunneridae</taxon>
        <taxon>Pentapetalae</taxon>
        <taxon>asterids</taxon>
        <taxon>campanulids</taxon>
        <taxon>Apiales</taxon>
        <taxon>Apiaceae</taxon>
        <taxon>Apioideae</taxon>
        <taxon>apioid superclade</taxon>
        <taxon>Tordylieae</taxon>
        <taxon>Tordyliinae</taxon>
        <taxon>Heracleum</taxon>
    </lineage>
</organism>
<reference evidence="4" key="1">
    <citation type="submission" date="2023-02" db="EMBL/GenBank/DDBJ databases">
        <title>Genome of toxic invasive species Heracleum sosnowskyi carries increased number of genes despite the absence of recent whole-genome duplications.</title>
        <authorList>
            <person name="Schelkunov M."/>
            <person name="Shtratnikova V."/>
            <person name="Makarenko M."/>
            <person name="Klepikova A."/>
            <person name="Omelchenko D."/>
            <person name="Novikova G."/>
            <person name="Obukhova E."/>
            <person name="Bogdanov V."/>
            <person name="Penin A."/>
            <person name="Logacheva M."/>
        </authorList>
    </citation>
    <scope>NUCLEOTIDE SEQUENCE</scope>
    <source>
        <strain evidence="4">Hsosn_3</strain>
        <tissue evidence="4">Leaf</tissue>
    </source>
</reference>
<reference evidence="4" key="2">
    <citation type="submission" date="2023-05" db="EMBL/GenBank/DDBJ databases">
        <authorList>
            <person name="Schelkunov M.I."/>
        </authorList>
    </citation>
    <scope>NUCLEOTIDE SEQUENCE</scope>
    <source>
        <strain evidence="4">Hsosn_3</strain>
        <tissue evidence="4">Leaf</tissue>
    </source>
</reference>
<evidence type="ECO:0000256" key="1">
    <source>
        <dbReference type="ARBA" id="ARBA00006540"/>
    </source>
</evidence>
<evidence type="ECO:0000256" key="2">
    <source>
        <dbReference type="ARBA" id="ARBA00022980"/>
    </source>
</evidence>
<gene>
    <name evidence="4" type="ORF">POM88_003577</name>
</gene>
<dbReference type="PANTHER" id="PTHR11363">
    <property type="entry name" value="60S RIBOSOMAL PROTEIN L3-RELATED"/>
    <property type="match status" value="1"/>
</dbReference>
<keyword evidence="5" id="KW-1185">Reference proteome</keyword>
<evidence type="ECO:0000313" key="4">
    <source>
        <dbReference type="EMBL" id="KAK1403972.1"/>
    </source>
</evidence>
<comment type="similarity">
    <text evidence="1">Belongs to the universal ribosomal protein uL3 family.</text>
</comment>
<keyword evidence="3" id="KW-0687">Ribonucleoprotein</keyword>
<sequence length="125" mass="14083">MVRLKDDYLLIKGCCAGPKKRVVTLGQSLLTQTSRLAREEIKLKFIDTSSKLGHGRFQTSEENQKFYGRLEISGDNSPSVMNHVKVKVLNSEIAFQMFLLLIFLAVHDVMHGGFRSPVDISCEIL</sequence>
<dbReference type="FunFam" id="2.40.30.10:FF:000351">
    <property type="entry name" value="Ribosomal protein L3"/>
    <property type="match status" value="1"/>
</dbReference>
<keyword evidence="2" id="KW-0689">Ribosomal protein</keyword>
<dbReference type="Pfam" id="PF00297">
    <property type="entry name" value="Ribosomal_L3"/>
    <property type="match status" value="1"/>
</dbReference>
<dbReference type="EMBL" id="JAUIZM010000001">
    <property type="protein sequence ID" value="KAK1403972.1"/>
    <property type="molecule type" value="Genomic_DNA"/>
</dbReference>
<dbReference type="GO" id="GO:0022625">
    <property type="term" value="C:cytosolic large ribosomal subunit"/>
    <property type="evidence" value="ECO:0007669"/>
    <property type="project" value="TreeGrafter"/>
</dbReference>
<evidence type="ECO:0008006" key="6">
    <source>
        <dbReference type="Google" id="ProtNLM"/>
    </source>
</evidence>
<dbReference type="GO" id="GO:0003735">
    <property type="term" value="F:structural constituent of ribosome"/>
    <property type="evidence" value="ECO:0007669"/>
    <property type="project" value="InterPro"/>
</dbReference>
<comment type="caution">
    <text evidence="4">The sequence shown here is derived from an EMBL/GenBank/DDBJ whole genome shotgun (WGS) entry which is preliminary data.</text>
</comment>
<dbReference type="Gene3D" id="2.40.30.10">
    <property type="entry name" value="Translation factors"/>
    <property type="match status" value="1"/>
</dbReference>
<dbReference type="InterPro" id="IPR009000">
    <property type="entry name" value="Transl_B-barrel_sf"/>
</dbReference>